<accession>B5M1Z0</accession>
<proteinExistence type="evidence at transcript level"/>
<evidence type="ECO:0000256" key="2">
    <source>
        <dbReference type="ARBA" id="ARBA00022692"/>
    </source>
</evidence>
<dbReference type="EMBL" id="EU931236">
    <property type="protein sequence ID" value="ACH63239.1"/>
    <property type="molecule type" value="mRNA"/>
</dbReference>
<name>B5M1Z0_RHEAU</name>
<protein>
    <submittedName>
        <fullName evidence="7">Harpin-induced protein</fullName>
    </submittedName>
</protein>
<feature type="region of interest" description="Disordered" evidence="5">
    <location>
        <begin position="1"/>
        <end position="30"/>
    </location>
</feature>
<dbReference type="PANTHER" id="PTHR31415:SF4">
    <property type="entry name" value="NDR1_HIN1-LIKE PROTEIN 3"/>
    <property type="match status" value="1"/>
</dbReference>
<feature type="compositionally biased region" description="Polar residues" evidence="5">
    <location>
        <begin position="1"/>
        <end position="10"/>
    </location>
</feature>
<evidence type="ECO:0000256" key="1">
    <source>
        <dbReference type="ARBA" id="ARBA00004167"/>
    </source>
</evidence>
<reference evidence="7" key="1">
    <citation type="submission" date="2008-07" db="EMBL/GenBank/DDBJ databases">
        <authorList>
            <person name="Ghawana S."/>
            <person name="Kumar S."/>
            <person name="Ahuja P.S."/>
        </authorList>
    </citation>
    <scope>NUCLEOTIDE SEQUENCE</scope>
</reference>
<evidence type="ECO:0000256" key="4">
    <source>
        <dbReference type="ARBA" id="ARBA00023136"/>
    </source>
</evidence>
<keyword evidence="3" id="KW-1133">Transmembrane helix</keyword>
<dbReference type="AlphaFoldDB" id="B5M1Z0"/>
<dbReference type="GO" id="GO:0098542">
    <property type="term" value="P:defense response to other organism"/>
    <property type="evidence" value="ECO:0007669"/>
    <property type="project" value="InterPro"/>
</dbReference>
<comment type="subcellular location">
    <subcellularLocation>
        <location evidence="1">Membrane</location>
        <topology evidence="1">Single-pass membrane protein</topology>
    </subcellularLocation>
</comment>
<evidence type="ECO:0000256" key="5">
    <source>
        <dbReference type="SAM" id="MobiDB-lite"/>
    </source>
</evidence>
<evidence type="ECO:0000259" key="6">
    <source>
        <dbReference type="Pfam" id="PF03168"/>
    </source>
</evidence>
<feature type="domain" description="Late embryogenesis abundant protein LEA-2 subgroup" evidence="6">
    <location>
        <begin position="112"/>
        <end position="212"/>
    </location>
</feature>
<evidence type="ECO:0000256" key="3">
    <source>
        <dbReference type="ARBA" id="ARBA00022989"/>
    </source>
</evidence>
<evidence type="ECO:0000313" key="7">
    <source>
        <dbReference type="EMBL" id="ACH63239.1"/>
    </source>
</evidence>
<dbReference type="GO" id="GO:0009506">
    <property type="term" value="C:plasmodesma"/>
    <property type="evidence" value="ECO:0007669"/>
    <property type="project" value="TreeGrafter"/>
</dbReference>
<keyword evidence="2" id="KW-0812">Transmembrane</keyword>
<dbReference type="PANTHER" id="PTHR31415">
    <property type="entry name" value="OS05G0367900 PROTEIN"/>
    <property type="match status" value="1"/>
</dbReference>
<dbReference type="GO" id="GO:0005886">
    <property type="term" value="C:plasma membrane"/>
    <property type="evidence" value="ECO:0007669"/>
    <property type="project" value="TreeGrafter"/>
</dbReference>
<dbReference type="InterPro" id="IPR044839">
    <property type="entry name" value="NDR1-like"/>
</dbReference>
<organism evidence="7">
    <name type="scientific">Rheum australe</name>
    <name type="common">Himalayan rhubarb</name>
    <name type="synonym">Rheum emodi</name>
    <dbReference type="NCBI Taxonomy" id="284363"/>
    <lineage>
        <taxon>Eukaryota</taxon>
        <taxon>Viridiplantae</taxon>
        <taxon>Streptophyta</taxon>
        <taxon>Embryophyta</taxon>
        <taxon>Tracheophyta</taxon>
        <taxon>Spermatophyta</taxon>
        <taxon>Magnoliopsida</taxon>
        <taxon>eudicotyledons</taxon>
        <taxon>Gunneridae</taxon>
        <taxon>Pentapetalae</taxon>
        <taxon>Caryophyllales</taxon>
        <taxon>Polygonaceae</taxon>
        <taxon>Polygonoideae</taxon>
        <taxon>Rumiceae</taxon>
        <taxon>Rheum</taxon>
    </lineage>
</organism>
<keyword evidence="4" id="KW-0472">Membrane</keyword>
<dbReference type="Pfam" id="PF03168">
    <property type="entry name" value="LEA_2"/>
    <property type="match status" value="1"/>
</dbReference>
<dbReference type="InterPro" id="IPR004864">
    <property type="entry name" value="LEA_2"/>
</dbReference>
<sequence>MTSYQKQPQLNGAYYGPAIPPPEPAKSSYRPGRGGGGRGCCCLFDCLCDCGCCLLSCVFKIICSIIVAIGILILVVWLIIHPHEPKFHVTDASITTFNYSGNQLSYNLAVNFTIRNSNHRIGIYYDAFEANTFYQDQRFGMVEVDPFFQGKKNTTEIGPVVFKGQSGITLGSSSDFESQKNGGKFDILVRLHLKVRFKLGAFKTGKWKPKVKCDLTVPLSSSTNTFESTKCRYYY</sequence>